<feature type="region of interest" description="Disordered" evidence="1">
    <location>
        <begin position="1"/>
        <end position="23"/>
    </location>
</feature>
<evidence type="ECO:0000313" key="2">
    <source>
        <dbReference type="EMBL" id="KZV53664.1"/>
    </source>
</evidence>
<evidence type="ECO:0000256" key="1">
    <source>
        <dbReference type="SAM" id="MobiDB-lite"/>
    </source>
</evidence>
<proteinExistence type="predicted"/>
<reference evidence="2 3" key="1">
    <citation type="journal article" date="2015" name="Proc. Natl. Acad. Sci. U.S.A.">
        <title>The resurrection genome of Boea hygrometrica: A blueprint for survival of dehydration.</title>
        <authorList>
            <person name="Xiao L."/>
            <person name="Yang G."/>
            <person name="Zhang L."/>
            <person name="Yang X."/>
            <person name="Zhao S."/>
            <person name="Ji Z."/>
            <person name="Zhou Q."/>
            <person name="Hu M."/>
            <person name="Wang Y."/>
            <person name="Chen M."/>
            <person name="Xu Y."/>
            <person name="Jin H."/>
            <person name="Xiao X."/>
            <person name="Hu G."/>
            <person name="Bao F."/>
            <person name="Hu Y."/>
            <person name="Wan P."/>
            <person name="Li L."/>
            <person name="Deng X."/>
            <person name="Kuang T."/>
            <person name="Xiang C."/>
            <person name="Zhu J.K."/>
            <person name="Oliver M.J."/>
            <person name="He Y."/>
        </authorList>
    </citation>
    <scope>NUCLEOTIDE SEQUENCE [LARGE SCALE GENOMIC DNA]</scope>
    <source>
        <strain evidence="3">cv. XS01</strain>
    </source>
</reference>
<dbReference type="AlphaFoldDB" id="A0A2Z7D2J9"/>
<keyword evidence="3" id="KW-1185">Reference proteome</keyword>
<sequence>MLTQKLKRNDGRICSTKPATHEQAGPSEFLNSLLLASKLVSMGRASLKESSATKNVKNRGWNRREMAIEIDVDGCLFEEIYTSSWSHFMRNLLSAGGGIVLRLGDQLLVAILACGFEEPVEGATRRRLVKLKRCVSRIASGTSCEESTSFWFSLRLGYLAPCDRIVASGCFDWFVIGSLSASRNIPTVQDDWIGEKQSRDLRCIYIEVLIDT</sequence>
<accession>A0A2Z7D2J9</accession>
<dbReference type="Proteomes" id="UP000250235">
    <property type="component" value="Unassembled WGS sequence"/>
</dbReference>
<evidence type="ECO:0000313" key="3">
    <source>
        <dbReference type="Proteomes" id="UP000250235"/>
    </source>
</evidence>
<protein>
    <submittedName>
        <fullName evidence="2">Interferon-related developmental regulator 1</fullName>
    </submittedName>
</protein>
<name>A0A2Z7D2J9_9LAMI</name>
<dbReference type="EMBL" id="KQ990101">
    <property type="protein sequence ID" value="KZV53664.1"/>
    <property type="molecule type" value="Genomic_DNA"/>
</dbReference>
<organism evidence="2 3">
    <name type="scientific">Dorcoceras hygrometricum</name>
    <dbReference type="NCBI Taxonomy" id="472368"/>
    <lineage>
        <taxon>Eukaryota</taxon>
        <taxon>Viridiplantae</taxon>
        <taxon>Streptophyta</taxon>
        <taxon>Embryophyta</taxon>
        <taxon>Tracheophyta</taxon>
        <taxon>Spermatophyta</taxon>
        <taxon>Magnoliopsida</taxon>
        <taxon>eudicotyledons</taxon>
        <taxon>Gunneridae</taxon>
        <taxon>Pentapetalae</taxon>
        <taxon>asterids</taxon>
        <taxon>lamiids</taxon>
        <taxon>Lamiales</taxon>
        <taxon>Gesneriaceae</taxon>
        <taxon>Didymocarpoideae</taxon>
        <taxon>Trichosporeae</taxon>
        <taxon>Loxocarpinae</taxon>
        <taxon>Dorcoceras</taxon>
    </lineage>
</organism>
<gene>
    <name evidence="2" type="ORF">F511_38895</name>
</gene>